<sequence length="96" mass="11009">MITILVNNRIKKGTNHSRKLRKINKIPGIIYYVSKKKSVPIELNLSETVCKLSLDVGNVLNLILNKKIIHVRIKSVQRNPINLKLIHIDFISENLS</sequence>
<organism evidence="5 6">
    <name type="scientific">Candidatus Riesia pthiripubis</name>
    <dbReference type="NCBI Taxonomy" id="428412"/>
    <lineage>
        <taxon>Bacteria</taxon>
        <taxon>Pseudomonadati</taxon>
        <taxon>Pseudomonadota</taxon>
        <taxon>Gammaproteobacteria</taxon>
        <taxon>Enterobacterales</taxon>
        <taxon>Enterobacteriaceae</taxon>
        <taxon>Candidatus Riesia</taxon>
    </lineage>
</organism>
<accession>A0A1V0HP70</accession>
<proteinExistence type="predicted"/>
<dbReference type="InterPro" id="IPR029751">
    <property type="entry name" value="Ribosomal_L25_dom"/>
</dbReference>
<feature type="domain" description="Large ribosomal subunit protein bL25 L25" evidence="4">
    <location>
        <begin position="6"/>
        <end position="90"/>
    </location>
</feature>
<keyword evidence="2" id="KW-0687">Ribonucleoprotein</keyword>
<dbReference type="Pfam" id="PF01386">
    <property type="entry name" value="Ribosomal_L25p"/>
    <property type="match status" value="1"/>
</dbReference>
<evidence type="ECO:0000256" key="1">
    <source>
        <dbReference type="ARBA" id="ARBA00022980"/>
    </source>
</evidence>
<dbReference type="EMBL" id="CP012846">
    <property type="protein sequence ID" value="ARC54592.1"/>
    <property type="molecule type" value="Genomic_DNA"/>
</dbReference>
<evidence type="ECO:0000256" key="3">
    <source>
        <dbReference type="ARBA" id="ARBA00035479"/>
    </source>
</evidence>
<dbReference type="InterPro" id="IPR011035">
    <property type="entry name" value="Ribosomal_bL25/Gln-tRNA_synth"/>
</dbReference>
<dbReference type="SUPFAM" id="SSF50715">
    <property type="entry name" value="Ribosomal protein L25-like"/>
    <property type="match status" value="1"/>
</dbReference>
<dbReference type="GO" id="GO:0005840">
    <property type="term" value="C:ribosome"/>
    <property type="evidence" value="ECO:0007669"/>
    <property type="project" value="UniProtKB-KW"/>
</dbReference>
<evidence type="ECO:0000313" key="6">
    <source>
        <dbReference type="Proteomes" id="UP000243729"/>
    </source>
</evidence>
<reference evidence="5 6" key="1">
    <citation type="submission" date="2015-10" db="EMBL/GenBank/DDBJ databases">
        <title>Survey of human and primate louse endosymbionts.</title>
        <authorList>
            <person name="Boyd B.M."/>
        </authorList>
    </citation>
    <scope>NUCLEOTIDE SEQUENCE [LARGE SCALE GENOMIC DNA]</scope>
    <source>
        <strain evidence="5 6">HPNA</strain>
    </source>
</reference>
<keyword evidence="1" id="KW-0689">Ribosomal protein</keyword>
<name>A0A1V0HP70_9ENTR</name>
<gene>
    <name evidence="5" type="ORF">AOE58_00165</name>
</gene>
<evidence type="ECO:0000313" key="5">
    <source>
        <dbReference type="EMBL" id="ARC54592.1"/>
    </source>
</evidence>
<keyword evidence="6" id="KW-1185">Reference proteome</keyword>
<dbReference type="InterPro" id="IPR020056">
    <property type="entry name" value="Rbsml_bL25/Gln-tRNA_synth_N"/>
</dbReference>
<protein>
    <recommendedName>
        <fullName evidence="3">50S ribosomal protein L25</fullName>
    </recommendedName>
</protein>
<evidence type="ECO:0000256" key="2">
    <source>
        <dbReference type="ARBA" id="ARBA00023274"/>
    </source>
</evidence>
<dbReference type="GO" id="GO:0003735">
    <property type="term" value="F:structural constituent of ribosome"/>
    <property type="evidence" value="ECO:0007669"/>
    <property type="project" value="InterPro"/>
</dbReference>
<evidence type="ECO:0000259" key="4">
    <source>
        <dbReference type="Pfam" id="PF01386"/>
    </source>
</evidence>
<dbReference type="Gene3D" id="2.40.240.10">
    <property type="entry name" value="Ribosomal Protein L25, Chain P"/>
    <property type="match status" value="1"/>
</dbReference>
<dbReference type="Proteomes" id="UP000243729">
    <property type="component" value="Chromosome"/>
</dbReference>
<dbReference type="CDD" id="cd00495">
    <property type="entry name" value="Ribosomal_L25_TL5_CTC"/>
    <property type="match status" value="1"/>
</dbReference>
<dbReference type="GO" id="GO:1990904">
    <property type="term" value="C:ribonucleoprotein complex"/>
    <property type="evidence" value="ECO:0007669"/>
    <property type="project" value="UniProtKB-KW"/>
</dbReference>
<dbReference type="GO" id="GO:0006412">
    <property type="term" value="P:translation"/>
    <property type="evidence" value="ECO:0007669"/>
    <property type="project" value="InterPro"/>
</dbReference>
<dbReference type="STRING" id="428412.AOE58_00165"/>
<dbReference type="AlphaFoldDB" id="A0A1V0HP70"/>